<dbReference type="Proteomes" id="UP000054408">
    <property type="component" value="Unassembled WGS sequence"/>
</dbReference>
<name>A0A0L0DL26_THETB</name>
<dbReference type="EMBL" id="GL349477">
    <property type="protein sequence ID" value="KNC53017.1"/>
    <property type="molecule type" value="Genomic_DNA"/>
</dbReference>
<dbReference type="PANTHER" id="PTHR31697:SF2">
    <property type="entry name" value="INTEGRATOR COMPLEX SUBUNIT 5"/>
    <property type="match status" value="1"/>
</dbReference>
<evidence type="ECO:0000313" key="3">
    <source>
        <dbReference type="Proteomes" id="UP000054408"/>
    </source>
</evidence>
<dbReference type="Pfam" id="PF14838">
    <property type="entry name" value="INTS5_C"/>
    <property type="match status" value="1"/>
</dbReference>
<dbReference type="GO" id="GO:0034472">
    <property type="term" value="P:snRNA 3'-end processing"/>
    <property type="evidence" value="ECO:0007669"/>
    <property type="project" value="TreeGrafter"/>
</dbReference>
<dbReference type="GeneID" id="25567705"/>
<sequence length="368" mass="40038">MHHLGCFSEASFHHLVITLVDTAFSHLANNLLRATPTYASLADTQLSLLARANASGEVPAQLDVSTLGMELAAPLTQQLAAVVSTRSTTFVERTSASFEAFVSRPSSLLEQNRKRRVEGMTGGQMLSSRARKRRKAVAGGNAPAPASEEVLARNRQYVLDMLTLPVLAHSSRGAVDPKRVRAVARTLYAYVKPAVALPSRDEYREVLPARPASEAVVATVRMFSQNPLVWEVLETLVPAAPVQFCRYLDVFRALLAWHVGSWHLAAKQAKVRSPSASAAAEAALRDETAQLLRILAAAQWFPRPLSALPMMLDGLRAGDMVDVLTALWNFALMYPATVDAFRVQPDSIPPVHVRVFPSRTTQAATATV</sequence>
<reference evidence="2 3" key="1">
    <citation type="submission" date="2010-05" db="EMBL/GenBank/DDBJ databases">
        <title>The Genome Sequence of Thecamonas trahens ATCC 50062.</title>
        <authorList>
            <consortium name="The Broad Institute Genome Sequencing Platform"/>
            <person name="Russ C."/>
            <person name="Cuomo C."/>
            <person name="Shea T."/>
            <person name="Young S.K."/>
            <person name="Zeng Q."/>
            <person name="Koehrsen M."/>
            <person name="Haas B."/>
            <person name="Borodovsky M."/>
            <person name="Guigo R."/>
            <person name="Alvarado L."/>
            <person name="Berlin A."/>
            <person name="Bochicchio J."/>
            <person name="Borenstein D."/>
            <person name="Chapman S."/>
            <person name="Chen Z."/>
            <person name="Freedman E."/>
            <person name="Gellesch M."/>
            <person name="Goldberg J."/>
            <person name="Griggs A."/>
            <person name="Gujja S."/>
            <person name="Heilman E."/>
            <person name="Heiman D."/>
            <person name="Hepburn T."/>
            <person name="Howarth C."/>
            <person name="Jen D."/>
            <person name="Larson L."/>
            <person name="Mehta T."/>
            <person name="Park D."/>
            <person name="Pearson M."/>
            <person name="Roberts A."/>
            <person name="Saif S."/>
            <person name="Shenoy N."/>
            <person name="Sisk P."/>
            <person name="Stolte C."/>
            <person name="Sykes S."/>
            <person name="Thomson T."/>
            <person name="Walk T."/>
            <person name="White J."/>
            <person name="Yandava C."/>
            <person name="Burger G."/>
            <person name="Gray M.W."/>
            <person name="Holland P.W.H."/>
            <person name="King N."/>
            <person name="Lang F.B.F."/>
            <person name="Roger A.J."/>
            <person name="Ruiz-Trillo I."/>
            <person name="Lander E."/>
            <person name="Nusbaum C."/>
        </authorList>
    </citation>
    <scope>NUCLEOTIDE SEQUENCE [LARGE SCALE GENOMIC DNA]</scope>
    <source>
        <strain evidence="2 3">ATCC 50062</strain>
    </source>
</reference>
<accession>A0A0L0DL26</accession>
<protein>
    <recommendedName>
        <fullName evidence="1">Integrator complex subunit 5 C-terminal domain-containing protein</fullName>
    </recommendedName>
</protein>
<organism evidence="2 3">
    <name type="scientific">Thecamonas trahens ATCC 50062</name>
    <dbReference type="NCBI Taxonomy" id="461836"/>
    <lineage>
        <taxon>Eukaryota</taxon>
        <taxon>Apusozoa</taxon>
        <taxon>Apusomonadida</taxon>
        <taxon>Apusomonadidae</taxon>
        <taxon>Thecamonas</taxon>
    </lineage>
</organism>
<dbReference type="InterPro" id="IPR040316">
    <property type="entry name" value="INTS5"/>
</dbReference>
<evidence type="ECO:0000259" key="1">
    <source>
        <dbReference type="Pfam" id="PF14838"/>
    </source>
</evidence>
<evidence type="ECO:0000313" key="2">
    <source>
        <dbReference type="EMBL" id="KNC53017.1"/>
    </source>
</evidence>
<gene>
    <name evidence="2" type="ORF">AMSG_09198</name>
</gene>
<feature type="domain" description="Integrator complex subunit 5 C-terminal" evidence="1">
    <location>
        <begin position="214"/>
        <end position="330"/>
    </location>
</feature>
<dbReference type="InterPro" id="IPR029444">
    <property type="entry name" value="INTS5_C"/>
</dbReference>
<proteinExistence type="predicted"/>
<dbReference type="PANTHER" id="PTHR31697">
    <property type="entry name" value="INTEGRATOR COMPLEX SUBUNIT 5"/>
    <property type="match status" value="1"/>
</dbReference>
<keyword evidence="3" id="KW-1185">Reference proteome</keyword>
<dbReference type="AlphaFoldDB" id="A0A0L0DL26"/>
<dbReference type="GO" id="GO:0032039">
    <property type="term" value="C:integrator complex"/>
    <property type="evidence" value="ECO:0007669"/>
    <property type="project" value="InterPro"/>
</dbReference>
<dbReference type="RefSeq" id="XP_013754903.1">
    <property type="nucleotide sequence ID" value="XM_013899449.1"/>
</dbReference>